<evidence type="ECO:0000313" key="2">
    <source>
        <dbReference type="EMBL" id="ATL31456.1"/>
    </source>
</evidence>
<feature type="domain" description="Mycothiol-dependent maleylpyruvate isomerase metal-binding" evidence="1">
    <location>
        <begin position="16"/>
        <end position="116"/>
    </location>
</feature>
<dbReference type="InterPro" id="IPR034660">
    <property type="entry name" value="DinB/YfiT-like"/>
</dbReference>
<dbReference type="Pfam" id="PF11716">
    <property type="entry name" value="MDMPI_N"/>
    <property type="match status" value="1"/>
</dbReference>
<keyword evidence="3" id="KW-1185">Reference proteome</keyword>
<proteinExistence type="predicted"/>
<sequence length="215" mass="23256">MDREQALEWTKAERLGIADFLEELDADDWGRDSLCTGWTVRDVAAHLTLSTRTTLLDLLKGAIGARFDWERMEYDKARERAARHTPAELVAQIRETAGSPRRAPLSAPLDPLTDFLVHGQDIARPLGRARTMPGPQTVAALDHVVASPFYGAKKRLRGVRLVATDADWSTGAGPAEARGPAGDLLLVVTGRRAGLAAVTGAGAERLAERLGERSS</sequence>
<dbReference type="RefSeq" id="WP_098245581.1">
    <property type="nucleotide sequence ID" value="NZ_CP022685.1"/>
</dbReference>
<dbReference type="SUPFAM" id="SSF109854">
    <property type="entry name" value="DinB/YfiT-like putative metalloenzymes"/>
    <property type="match status" value="1"/>
</dbReference>
<dbReference type="KEGG" id="sfk:KY5_6438"/>
<dbReference type="InterPro" id="IPR024344">
    <property type="entry name" value="MDMPI_metal-binding"/>
</dbReference>
<gene>
    <name evidence="2" type="ORF">KY5_6438</name>
</gene>
<protein>
    <recommendedName>
        <fullName evidence="1">Mycothiol-dependent maleylpyruvate isomerase metal-binding domain-containing protein</fullName>
    </recommendedName>
</protein>
<organism evidence="2 3">
    <name type="scientific">Streptomyces formicae</name>
    <dbReference type="NCBI Taxonomy" id="1616117"/>
    <lineage>
        <taxon>Bacteria</taxon>
        <taxon>Bacillati</taxon>
        <taxon>Actinomycetota</taxon>
        <taxon>Actinomycetes</taxon>
        <taxon>Kitasatosporales</taxon>
        <taxon>Streptomycetaceae</taxon>
        <taxon>Streptomyces</taxon>
    </lineage>
</organism>
<evidence type="ECO:0000313" key="3">
    <source>
        <dbReference type="Proteomes" id="UP000221011"/>
    </source>
</evidence>
<dbReference type="NCBIfam" id="TIGR03083">
    <property type="entry name" value="maleylpyruvate isomerase family mycothiol-dependent enzyme"/>
    <property type="match status" value="1"/>
</dbReference>
<name>A0A291QIX1_9ACTN</name>
<accession>A0A291QIX1</accession>
<dbReference type="AlphaFoldDB" id="A0A291QIX1"/>
<evidence type="ECO:0000259" key="1">
    <source>
        <dbReference type="Pfam" id="PF11716"/>
    </source>
</evidence>
<dbReference type="Proteomes" id="UP000221011">
    <property type="component" value="Chromosome"/>
</dbReference>
<dbReference type="Gene3D" id="1.20.120.450">
    <property type="entry name" value="dinb family like domain"/>
    <property type="match status" value="1"/>
</dbReference>
<dbReference type="InterPro" id="IPR017517">
    <property type="entry name" value="Maleyloyr_isom"/>
</dbReference>
<dbReference type="GO" id="GO:0046872">
    <property type="term" value="F:metal ion binding"/>
    <property type="evidence" value="ECO:0007669"/>
    <property type="project" value="InterPro"/>
</dbReference>
<dbReference type="EMBL" id="CP022685">
    <property type="protein sequence ID" value="ATL31456.1"/>
    <property type="molecule type" value="Genomic_DNA"/>
</dbReference>
<reference evidence="2 3" key="1">
    <citation type="submission" date="2017-08" db="EMBL/GenBank/DDBJ databases">
        <title>Complete Genome Sequence of Streptomyces formicae KY5, the formicamycin producer.</title>
        <authorList>
            <person name="Holmes N.A."/>
            <person name="Devine R."/>
            <person name="Qin Z."/>
            <person name="Seipke R.F."/>
            <person name="Wilkinson B."/>
            <person name="Hutchings M.I."/>
        </authorList>
    </citation>
    <scope>NUCLEOTIDE SEQUENCE [LARGE SCALE GENOMIC DNA]</scope>
    <source>
        <strain evidence="2 3">KY5</strain>
    </source>
</reference>